<evidence type="ECO:0000259" key="5">
    <source>
        <dbReference type="PROSITE" id="PS50995"/>
    </source>
</evidence>
<dbReference type="InterPro" id="IPR039422">
    <property type="entry name" value="MarR/SlyA-like"/>
</dbReference>
<sequence>MIRVLSFRVGPNRRVSDSIAPVQEALPSLPLLRRRFGHRLARLATHWRREIDHDLRRFNLTDATWRPLYYLGTLEPPVRQTDLARALSVEAQSLVRVLDVLEQRGLVTREVDPDDRRSKLVVLTQEGAAMGKAVLAVADDVAARVLSDVSERELVLCLDVFERVGAALNAERDDEKESGSVPSSLRAKKSA</sequence>
<dbReference type="Proteomes" id="UP000597459">
    <property type="component" value="Unassembled WGS sequence"/>
</dbReference>
<comment type="caution">
    <text evidence="6">The sequence shown here is derived from an EMBL/GenBank/DDBJ whole genome shotgun (WGS) entry which is preliminary data.</text>
</comment>
<feature type="region of interest" description="Disordered" evidence="4">
    <location>
        <begin position="171"/>
        <end position="191"/>
    </location>
</feature>
<dbReference type="EMBL" id="WOTH01000003">
    <property type="protein sequence ID" value="NHO52784.1"/>
    <property type="molecule type" value="Genomic_DNA"/>
</dbReference>
<dbReference type="SUPFAM" id="SSF46785">
    <property type="entry name" value="Winged helix' DNA-binding domain"/>
    <property type="match status" value="1"/>
</dbReference>
<protein>
    <submittedName>
        <fullName evidence="6">MarR family transcriptional regulator</fullName>
    </submittedName>
</protein>
<dbReference type="PANTHER" id="PTHR33164:SF64">
    <property type="entry name" value="TRANSCRIPTIONAL REGULATOR SLYA"/>
    <property type="match status" value="1"/>
</dbReference>
<dbReference type="PROSITE" id="PS50995">
    <property type="entry name" value="HTH_MARR_2"/>
    <property type="match status" value="1"/>
</dbReference>
<accession>A0A967B3Z3</accession>
<dbReference type="GO" id="GO:0003677">
    <property type="term" value="F:DNA binding"/>
    <property type="evidence" value="ECO:0007669"/>
    <property type="project" value="UniProtKB-KW"/>
</dbReference>
<organism evidence="6 7">
    <name type="scientific">Acetobacter estunensis</name>
    <dbReference type="NCBI Taxonomy" id="104097"/>
    <lineage>
        <taxon>Bacteria</taxon>
        <taxon>Pseudomonadati</taxon>
        <taxon>Pseudomonadota</taxon>
        <taxon>Alphaproteobacteria</taxon>
        <taxon>Acetobacterales</taxon>
        <taxon>Acetobacteraceae</taxon>
        <taxon>Acetobacter</taxon>
    </lineage>
</organism>
<dbReference type="PANTHER" id="PTHR33164">
    <property type="entry name" value="TRANSCRIPTIONAL REGULATOR, MARR FAMILY"/>
    <property type="match status" value="1"/>
</dbReference>
<evidence type="ECO:0000256" key="2">
    <source>
        <dbReference type="ARBA" id="ARBA00023125"/>
    </source>
</evidence>
<proteinExistence type="predicted"/>
<feature type="domain" description="HTH marR-type" evidence="5">
    <location>
        <begin position="33"/>
        <end position="166"/>
    </location>
</feature>
<evidence type="ECO:0000256" key="4">
    <source>
        <dbReference type="SAM" id="MobiDB-lite"/>
    </source>
</evidence>
<dbReference type="GO" id="GO:0003700">
    <property type="term" value="F:DNA-binding transcription factor activity"/>
    <property type="evidence" value="ECO:0007669"/>
    <property type="project" value="InterPro"/>
</dbReference>
<evidence type="ECO:0000313" key="7">
    <source>
        <dbReference type="Proteomes" id="UP000597459"/>
    </source>
</evidence>
<evidence type="ECO:0000313" key="6">
    <source>
        <dbReference type="EMBL" id="NHO52784.1"/>
    </source>
</evidence>
<name>A0A967B3Z3_9PROT</name>
<dbReference type="PRINTS" id="PR00598">
    <property type="entry name" value="HTHMARR"/>
</dbReference>
<dbReference type="PROSITE" id="PS01117">
    <property type="entry name" value="HTH_MARR_1"/>
    <property type="match status" value="1"/>
</dbReference>
<keyword evidence="7" id="KW-1185">Reference proteome</keyword>
<evidence type="ECO:0000256" key="1">
    <source>
        <dbReference type="ARBA" id="ARBA00023015"/>
    </source>
</evidence>
<dbReference type="SMART" id="SM00347">
    <property type="entry name" value="HTH_MARR"/>
    <property type="match status" value="1"/>
</dbReference>
<gene>
    <name evidence="6" type="ORF">GOB87_02250</name>
</gene>
<dbReference type="GO" id="GO:0006950">
    <property type="term" value="P:response to stress"/>
    <property type="evidence" value="ECO:0007669"/>
    <property type="project" value="TreeGrafter"/>
</dbReference>
<reference evidence="6" key="1">
    <citation type="submission" date="2019-11" db="EMBL/GenBank/DDBJ databases">
        <title>Description of new Acetobacter species.</title>
        <authorList>
            <person name="Cleenwerck I."/>
            <person name="Sombolestani A.S."/>
        </authorList>
    </citation>
    <scope>NUCLEOTIDE SEQUENCE</scope>
    <source>
        <strain evidence="6">LMG 1626</strain>
    </source>
</reference>
<dbReference type="InterPro" id="IPR000835">
    <property type="entry name" value="HTH_MarR-typ"/>
</dbReference>
<dbReference type="InterPro" id="IPR036390">
    <property type="entry name" value="WH_DNA-bd_sf"/>
</dbReference>
<dbReference type="AlphaFoldDB" id="A0A967B3Z3"/>
<dbReference type="Pfam" id="PF12802">
    <property type="entry name" value="MarR_2"/>
    <property type="match status" value="1"/>
</dbReference>
<keyword evidence="3" id="KW-0804">Transcription</keyword>
<dbReference type="Gene3D" id="1.10.10.10">
    <property type="entry name" value="Winged helix-like DNA-binding domain superfamily/Winged helix DNA-binding domain"/>
    <property type="match status" value="1"/>
</dbReference>
<dbReference type="InterPro" id="IPR023187">
    <property type="entry name" value="Tscrpt_reg_MarR-type_CS"/>
</dbReference>
<evidence type="ECO:0000256" key="3">
    <source>
        <dbReference type="ARBA" id="ARBA00023163"/>
    </source>
</evidence>
<keyword evidence="1" id="KW-0805">Transcription regulation</keyword>
<dbReference type="InterPro" id="IPR036388">
    <property type="entry name" value="WH-like_DNA-bd_sf"/>
</dbReference>
<keyword evidence="2" id="KW-0238">DNA-binding</keyword>